<protein>
    <recommendedName>
        <fullName evidence="2">Alpha/beta hydrolase fold-3 domain-containing protein</fullName>
    </recommendedName>
</protein>
<dbReference type="InterPro" id="IPR029058">
    <property type="entry name" value="AB_hydrolase_fold"/>
</dbReference>
<evidence type="ECO:0000313" key="4">
    <source>
        <dbReference type="Proteomes" id="UP000019484"/>
    </source>
</evidence>
<dbReference type="Proteomes" id="UP000019484">
    <property type="component" value="Unassembled WGS sequence"/>
</dbReference>
<feature type="domain" description="Alpha/beta hydrolase fold-3" evidence="2">
    <location>
        <begin position="56"/>
        <end position="261"/>
    </location>
</feature>
<dbReference type="eggNOG" id="ENOG502S30A">
    <property type="taxonomic scope" value="Eukaryota"/>
</dbReference>
<dbReference type="SUPFAM" id="SSF53474">
    <property type="entry name" value="alpha/beta-Hydrolases"/>
    <property type="match status" value="1"/>
</dbReference>
<keyword evidence="1" id="KW-0378">Hydrolase</keyword>
<evidence type="ECO:0000256" key="1">
    <source>
        <dbReference type="ARBA" id="ARBA00022801"/>
    </source>
</evidence>
<dbReference type="RefSeq" id="XP_007719370.1">
    <property type="nucleotide sequence ID" value="XM_007721180.1"/>
</dbReference>
<gene>
    <name evidence="3" type="ORF">A1O1_00260</name>
</gene>
<dbReference type="PANTHER" id="PTHR48081:SF31">
    <property type="entry name" value="STERYL ACETYL HYDROLASE MUG81-RELATED"/>
    <property type="match status" value="1"/>
</dbReference>
<dbReference type="EMBL" id="AMWN01000001">
    <property type="protein sequence ID" value="EXJ95141.1"/>
    <property type="molecule type" value="Genomic_DNA"/>
</dbReference>
<name>W9Z0P4_9EURO</name>
<keyword evidence="4" id="KW-1185">Reference proteome</keyword>
<dbReference type="GeneID" id="19155169"/>
<evidence type="ECO:0000259" key="2">
    <source>
        <dbReference type="Pfam" id="PF07859"/>
    </source>
</evidence>
<dbReference type="Pfam" id="PF07859">
    <property type="entry name" value="Abhydrolase_3"/>
    <property type="match status" value="1"/>
</dbReference>
<dbReference type="STRING" id="1182541.W9Z0P4"/>
<dbReference type="Gene3D" id="3.40.50.1820">
    <property type="entry name" value="alpha/beta hydrolase"/>
    <property type="match status" value="1"/>
</dbReference>
<dbReference type="PANTHER" id="PTHR48081">
    <property type="entry name" value="AB HYDROLASE SUPERFAMILY PROTEIN C4A8.06C"/>
    <property type="match status" value="1"/>
</dbReference>
<proteinExistence type="predicted"/>
<reference evidence="3 4" key="1">
    <citation type="submission" date="2013-03" db="EMBL/GenBank/DDBJ databases">
        <title>The Genome Sequence of Capronia coronata CBS 617.96.</title>
        <authorList>
            <consortium name="The Broad Institute Genomics Platform"/>
            <person name="Cuomo C."/>
            <person name="de Hoog S."/>
            <person name="Gorbushina A."/>
            <person name="Walker B."/>
            <person name="Young S.K."/>
            <person name="Zeng Q."/>
            <person name="Gargeya S."/>
            <person name="Fitzgerald M."/>
            <person name="Haas B."/>
            <person name="Abouelleil A."/>
            <person name="Allen A.W."/>
            <person name="Alvarado L."/>
            <person name="Arachchi H.M."/>
            <person name="Berlin A.M."/>
            <person name="Chapman S.B."/>
            <person name="Gainer-Dewar J."/>
            <person name="Goldberg J."/>
            <person name="Griggs A."/>
            <person name="Gujja S."/>
            <person name="Hansen M."/>
            <person name="Howarth C."/>
            <person name="Imamovic A."/>
            <person name="Ireland A."/>
            <person name="Larimer J."/>
            <person name="McCowan C."/>
            <person name="Murphy C."/>
            <person name="Pearson M."/>
            <person name="Poon T.W."/>
            <person name="Priest M."/>
            <person name="Roberts A."/>
            <person name="Saif S."/>
            <person name="Shea T."/>
            <person name="Sisk P."/>
            <person name="Sykes S."/>
            <person name="Wortman J."/>
            <person name="Nusbaum C."/>
            <person name="Birren B."/>
        </authorList>
    </citation>
    <scope>NUCLEOTIDE SEQUENCE [LARGE SCALE GENOMIC DNA]</scope>
    <source>
        <strain evidence="3 4">CBS 617.96</strain>
    </source>
</reference>
<comment type="caution">
    <text evidence="3">The sequence shown here is derived from an EMBL/GenBank/DDBJ whole genome shotgun (WGS) entry which is preliminary data.</text>
</comment>
<accession>W9Z0P4</accession>
<dbReference type="GO" id="GO:0016787">
    <property type="term" value="F:hydrolase activity"/>
    <property type="evidence" value="ECO:0007669"/>
    <property type="project" value="UniProtKB-KW"/>
</dbReference>
<organism evidence="3 4">
    <name type="scientific">Capronia coronata CBS 617.96</name>
    <dbReference type="NCBI Taxonomy" id="1182541"/>
    <lineage>
        <taxon>Eukaryota</taxon>
        <taxon>Fungi</taxon>
        <taxon>Dikarya</taxon>
        <taxon>Ascomycota</taxon>
        <taxon>Pezizomycotina</taxon>
        <taxon>Eurotiomycetes</taxon>
        <taxon>Chaetothyriomycetidae</taxon>
        <taxon>Chaetothyriales</taxon>
        <taxon>Herpotrichiellaceae</taxon>
        <taxon>Capronia</taxon>
    </lineage>
</organism>
<sequence>MVKRLSTLQLQYVGEPLSKIYEKWYPSIGGKPEFVTLKSGCKAFWMGDYKTAKYIVVYYHGGGFSLDGDDTHLKFWHSVQTDLNDSNIPVAFLFLEYTLVPHATYPTQIIEAIEAVEYVLTGLKRPASDIILAGDSAGGNMCLAVLSQIMHPSSQIPELKLAEGDKLKALVLVAPWVSFRTDWPSVKLNGYKDLLDDYAGQKWSQDYLAGKETSPYAEAVLAPADWWKDPKVEQLIAIAGADEVLIDPINAWVEKYKSVNPDTITYVVGTHETHIEPIIQLRFGNAPETETGKAIKAWMKAKL</sequence>
<dbReference type="AlphaFoldDB" id="W9Z0P4"/>
<dbReference type="HOGENOM" id="CLU_042179_3_0_1"/>
<dbReference type="OrthoDB" id="2152029at2759"/>
<dbReference type="InterPro" id="IPR050300">
    <property type="entry name" value="GDXG_lipolytic_enzyme"/>
</dbReference>
<dbReference type="InterPro" id="IPR013094">
    <property type="entry name" value="AB_hydrolase_3"/>
</dbReference>
<evidence type="ECO:0000313" key="3">
    <source>
        <dbReference type="EMBL" id="EXJ95141.1"/>
    </source>
</evidence>